<accession>A0A388SCE4</accession>
<dbReference type="AlphaFoldDB" id="A0A388SCE4"/>
<comment type="caution">
    <text evidence="1">The sequence shown here is derived from an EMBL/GenBank/DDBJ whole genome shotgun (WGS) entry which is preliminary data.</text>
</comment>
<reference evidence="1 2" key="1">
    <citation type="journal article" date="2018" name="Int. J. Syst. Evol. Microbiol.">
        <title>Mesosutterella multiformis gen. nov., sp. nov., a member of the family Sutterellaceae and Sutterella megalosphaeroides sp. nov., isolated from human faeces.</title>
        <authorList>
            <person name="Sakamoto M."/>
            <person name="Ikeyama N."/>
            <person name="Kunihiro T."/>
            <person name="Iino T."/>
            <person name="Yuki M."/>
            <person name="Ohkuma M."/>
        </authorList>
    </citation>
    <scope>NUCLEOTIDE SEQUENCE [LARGE SCALE GENOMIC DNA]</scope>
    <source>
        <strain evidence="1 2">4NBBH2</strain>
    </source>
</reference>
<evidence type="ECO:0000313" key="2">
    <source>
        <dbReference type="Proteomes" id="UP000266091"/>
    </source>
</evidence>
<gene>
    <name evidence="1" type="ORF">MESMUL_13510</name>
</gene>
<proteinExistence type="predicted"/>
<accession>A0A401LMX9</accession>
<evidence type="ECO:0000313" key="1">
    <source>
        <dbReference type="EMBL" id="GBO93997.1"/>
    </source>
</evidence>
<sequence length="82" mass="8732">MKKKKLSLGGLPDIGFMDQDAGSLPGAFGDKAAPRPAAVKLKKELAAKKVAKAEIPAEAKKTFDRVAKALEEFDSAVKKHAR</sequence>
<keyword evidence="2" id="KW-1185">Reference proteome</keyword>
<dbReference type="Proteomes" id="UP000266091">
    <property type="component" value="Unassembled WGS sequence"/>
</dbReference>
<name>A0A388SCE4_9BURK</name>
<dbReference type="EMBL" id="BGZJ01000001">
    <property type="protein sequence ID" value="GBO93997.1"/>
    <property type="molecule type" value="Genomic_DNA"/>
</dbReference>
<dbReference type="RefSeq" id="WP_116270274.1">
    <property type="nucleotide sequence ID" value="NZ_BGZJ01000001.1"/>
</dbReference>
<organism evidence="1 2">
    <name type="scientific">Mesosutterella multiformis</name>
    <dbReference type="NCBI Taxonomy" id="2259133"/>
    <lineage>
        <taxon>Bacteria</taxon>
        <taxon>Pseudomonadati</taxon>
        <taxon>Pseudomonadota</taxon>
        <taxon>Betaproteobacteria</taxon>
        <taxon>Burkholderiales</taxon>
        <taxon>Sutterellaceae</taxon>
        <taxon>Mesosutterella</taxon>
    </lineage>
</organism>
<protein>
    <submittedName>
        <fullName evidence="1">Uncharacterized protein</fullName>
    </submittedName>
</protein>